<dbReference type="Proteomes" id="UP000185490">
    <property type="component" value="Chromosome"/>
</dbReference>
<accession>A0ABN4UXR4</accession>
<dbReference type="RefSeq" id="WP_012058037.1">
    <property type="nucleotide sequence ID" value="NZ_CP007389.1"/>
</dbReference>
<evidence type="ECO:0000313" key="1">
    <source>
        <dbReference type="EMBL" id="APT74955.1"/>
    </source>
</evidence>
<dbReference type="EMBL" id="CP007389">
    <property type="protein sequence ID" value="APT74955.1"/>
    <property type="molecule type" value="Genomic_DNA"/>
</dbReference>
<organism evidence="1 2">
    <name type="scientific">Thermosipho melanesiensis</name>
    <dbReference type="NCBI Taxonomy" id="46541"/>
    <lineage>
        <taxon>Bacteria</taxon>
        <taxon>Thermotogati</taxon>
        <taxon>Thermotogota</taxon>
        <taxon>Thermotogae</taxon>
        <taxon>Thermotogales</taxon>
        <taxon>Fervidobacteriaceae</taxon>
        <taxon>Thermosipho</taxon>
    </lineage>
</organism>
<keyword evidence="2" id="KW-1185">Reference proteome</keyword>
<name>A0ABN4UXR4_9BACT</name>
<protein>
    <submittedName>
        <fullName evidence="1">Uncharacterized protein</fullName>
    </submittedName>
</protein>
<evidence type="ECO:0000313" key="2">
    <source>
        <dbReference type="Proteomes" id="UP000185490"/>
    </source>
</evidence>
<sequence length="71" mass="8451">MDKTIKFLVDEFKPIEIYESESYITLIVENEKDISKKLKNLARKFEINKSLRILTNNELKIFPEDLGVKIY</sequence>
<gene>
    <name evidence="1" type="ORF">BW47_09690</name>
</gene>
<reference evidence="1 2" key="1">
    <citation type="submission" date="2014-02" db="EMBL/GenBank/DDBJ databases">
        <title>Diversity of Thermotogales isolates from hydrothermal vents.</title>
        <authorList>
            <person name="Haverkamp T.H.A."/>
            <person name="Lossouarn J."/>
            <person name="Geslin C."/>
            <person name="Nesbo C.L."/>
        </authorList>
    </citation>
    <scope>NUCLEOTIDE SEQUENCE [LARGE SCALE GENOMIC DNA]</scope>
    <source>
        <strain evidence="1 2">431</strain>
    </source>
</reference>
<proteinExistence type="predicted"/>